<dbReference type="EMBL" id="BARU01032636">
    <property type="protein sequence ID" value="GAH73360.1"/>
    <property type="molecule type" value="Genomic_DNA"/>
</dbReference>
<evidence type="ECO:0000313" key="1">
    <source>
        <dbReference type="EMBL" id="GAH73360.1"/>
    </source>
</evidence>
<feature type="non-terminal residue" evidence="1">
    <location>
        <position position="51"/>
    </location>
</feature>
<protein>
    <submittedName>
        <fullName evidence="1">Uncharacterized protein</fullName>
    </submittedName>
</protein>
<proteinExistence type="predicted"/>
<organism evidence="1">
    <name type="scientific">marine sediment metagenome</name>
    <dbReference type="NCBI Taxonomy" id="412755"/>
    <lineage>
        <taxon>unclassified sequences</taxon>
        <taxon>metagenomes</taxon>
        <taxon>ecological metagenomes</taxon>
    </lineage>
</organism>
<gene>
    <name evidence="1" type="ORF">S03H2_51444</name>
</gene>
<name>X1IVS1_9ZZZZ</name>
<reference evidence="1" key="1">
    <citation type="journal article" date="2014" name="Front. Microbiol.">
        <title>High frequency of phylogenetically diverse reductive dehalogenase-homologous genes in deep subseafloor sedimentary metagenomes.</title>
        <authorList>
            <person name="Kawai M."/>
            <person name="Futagami T."/>
            <person name="Toyoda A."/>
            <person name="Takaki Y."/>
            <person name="Nishi S."/>
            <person name="Hori S."/>
            <person name="Arai W."/>
            <person name="Tsubouchi T."/>
            <person name="Morono Y."/>
            <person name="Uchiyama I."/>
            <person name="Ito T."/>
            <person name="Fujiyama A."/>
            <person name="Inagaki F."/>
            <person name="Takami H."/>
        </authorList>
    </citation>
    <scope>NUCLEOTIDE SEQUENCE</scope>
    <source>
        <strain evidence="1">Expedition CK06-06</strain>
    </source>
</reference>
<accession>X1IVS1</accession>
<sequence>MGGDELELVAGSEVEAGFYLDVAVLLVGPDVPGVVSALDGRHPELEGDGLE</sequence>
<dbReference type="AlphaFoldDB" id="X1IVS1"/>
<comment type="caution">
    <text evidence="1">The sequence shown here is derived from an EMBL/GenBank/DDBJ whole genome shotgun (WGS) entry which is preliminary data.</text>
</comment>